<protein>
    <submittedName>
        <fullName evidence="5">DNA processing protein DprA</fullName>
    </submittedName>
</protein>
<dbReference type="STRING" id="1458275.AZ34_01935"/>
<dbReference type="Proteomes" id="UP000023268">
    <property type="component" value="Unassembled WGS sequence"/>
</dbReference>
<dbReference type="eggNOG" id="COG0758">
    <property type="taxonomic scope" value="Bacteria"/>
</dbReference>
<dbReference type="Gene3D" id="1.10.10.10">
    <property type="entry name" value="Winged helix-like DNA-binding domain superfamily/Winged helix DNA-binding domain"/>
    <property type="match status" value="1"/>
</dbReference>
<accession>A0A016XCY9</accession>
<dbReference type="InterPro" id="IPR003488">
    <property type="entry name" value="DprA"/>
</dbReference>
<reference evidence="5 6" key="1">
    <citation type="submission" date="2014-02" db="EMBL/GenBank/DDBJ databases">
        <title>Draft Genome of Hylemonella gracilis isolated from the Niagara River.</title>
        <authorList>
            <person name="Pawlowski D.R."/>
            <person name="Koudelka G.B."/>
        </authorList>
    </citation>
    <scope>NUCLEOTIDE SEQUENCE [LARGE SCALE GENOMIC DNA]</scope>
    <source>
        <strain evidence="5 6">Niagara R</strain>
    </source>
</reference>
<evidence type="ECO:0000259" key="4">
    <source>
        <dbReference type="Pfam" id="PF17782"/>
    </source>
</evidence>
<dbReference type="Pfam" id="PF02481">
    <property type="entry name" value="DNA_processg_A"/>
    <property type="match status" value="2"/>
</dbReference>
<dbReference type="InterPro" id="IPR041614">
    <property type="entry name" value="DprA_WH"/>
</dbReference>
<sequence length="422" mass="44061">MEREELGAWLRLLLAPGLGPVSIRRLLVAFGSPETVLAQSPAALRTVVSARQAEALLADADLAPQGWAELLTRSWAWLHAADALEQRAIVALGEPGYPAALLQMEDPPFLLHLMGCLDGLHDGSLWTHHLTERRCLAVVGSRNPTPQGGLNARQFARSLAEAGLTIVSGLALGVDGAAHEGALSAQADPGPLPPSSPDSRPGPGPVGGGRARLATVAVVGTGLDQVYPKRHAALARRIVAQGVIVSEYPLGTPPLAENFPRRNRLIAGLSCATLVVEAAPQSGSLITARLAVELGKEVLAIPGSIHNPQSRGCHALIRQGAKLVESAQDVLEELPAWAGVAARPGEAVADTEAIHAVDAESHPSEPEDALRAALGTDPVSLDALQARTGWPTAQLQARLMALELEGEVARLPGGLLQRLVRG</sequence>
<dbReference type="OrthoDB" id="9785707at2"/>
<name>A0A016XCY9_9BURK</name>
<dbReference type="Pfam" id="PF17782">
    <property type="entry name" value="WHD_DprA"/>
    <property type="match status" value="1"/>
</dbReference>
<feature type="domain" description="Smf/DprA SLOG" evidence="3">
    <location>
        <begin position="211"/>
        <end position="334"/>
    </location>
</feature>
<dbReference type="GO" id="GO:0009294">
    <property type="term" value="P:DNA-mediated transformation"/>
    <property type="evidence" value="ECO:0007669"/>
    <property type="project" value="InterPro"/>
</dbReference>
<dbReference type="InterPro" id="IPR057666">
    <property type="entry name" value="DrpA_SLOG"/>
</dbReference>
<comment type="caution">
    <text evidence="5">The sequence shown here is derived from an EMBL/GenBank/DDBJ whole genome shotgun (WGS) entry which is preliminary data.</text>
</comment>
<dbReference type="InterPro" id="IPR010994">
    <property type="entry name" value="RuvA_2-like"/>
</dbReference>
<evidence type="ECO:0000256" key="2">
    <source>
        <dbReference type="SAM" id="MobiDB-lite"/>
    </source>
</evidence>
<organism evidence="5 6">
    <name type="scientific">Hylemonella gracilis str. Niagara R</name>
    <dbReference type="NCBI Taxonomy" id="1458275"/>
    <lineage>
        <taxon>Bacteria</taxon>
        <taxon>Pseudomonadati</taxon>
        <taxon>Pseudomonadota</taxon>
        <taxon>Betaproteobacteria</taxon>
        <taxon>Burkholderiales</taxon>
        <taxon>Comamonadaceae</taxon>
        <taxon>Hylemonella</taxon>
    </lineage>
</organism>
<evidence type="ECO:0000313" key="6">
    <source>
        <dbReference type="Proteomes" id="UP000023268"/>
    </source>
</evidence>
<dbReference type="SUPFAM" id="SSF102405">
    <property type="entry name" value="MCP/YpsA-like"/>
    <property type="match status" value="1"/>
</dbReference>
<feature type="domain" description="DprA winged helix" evidence="4">
    <location>
        <begin position="358"/>
        <end position="414"/>
    </location>
</feature>
<feature type="region of interest" description="Disordered" evidence="2">
    <location>
        <begin position="183"/>
        <end position="210"/>
    </location>
</feature>
<dbReference type="EMBL" id="JEMG01000001">
    <property type="protein sequence ID" value="EYC49959.1"/>
    <property type="molecule type" value="Genomic_DNA"/>
</dbReference>
<evidence type="ECO:0000256" key="1">
    <source>
        <dbReference type="ARBA" id="ARBA00006525"/>
    </source>
</evidence>
<dbReference type="InterPro" id="IPR036388">
    <property type="entry name" value="WH-like_DNA-bd_sf"/>
</dbReference>
<dbReference type="PANTHER" id="PTHR43022:SF1">
    <property type="entry name" value="PROTEIN SMF"/>
    <property type="match status" value="1"/>
</dbReference>
<dbReference type="SUPFAM" id="SSF47781">
    <property type="entry name" value="RuvA domain 2-like"/>
    <property type="match status" value="1"/>
</dbReference>
<gene>
    <name evidence="5" type="ORF">AZ34_01935</name>
</gene>
<evidence type="ECO:0000313" key="5">
    <source>
        <dbReference type="EMBL" id="EYC49959.1"/>
    </source>
</evidence>
<feature type="domain" description="Smf/DprA SLOG" evidence="3">
    <location>
        <begin position="89"/>
        <end position="186"/>
    </location>
</feature>
<dbReference type="Gene3D" id="3.40.50.450">
    <property type="match status" value="1"/>
</dbReference>
<proteinExistence type="inferred from homology"/>
<dbReference type="RefSeq" id="WP_035604211.1">
    <property type="nucleotide sequence ID" value="NZ_JEMG01000001.1"/>
</dbReference>
<dbReference type="AlphaFoldDB" id="A0A016XCY9"/>
<evidence type="ECO:0000259" key="3">
    <source>
        <dbReference type="Pfam" id="PF02481"/>
    </source>
</evidence>
<dbReference type="PANTHER" id="PTHR43022">
    <property type="entry name" value="PROTEIN SMF"/>
    <property type="match status" value="1"/>
</dbReference>
<feature type="compositionally biased region" description="Pro residues" evidence="2">
    <location>
        <begin position="190"/>
        <end position="204"/>
    </location>
</feature>
<comment type="similarity">
    <text evidence="1">Belongs to the DprA/Smf family.</text>
</comment>